<protein>
    <submittedName>
        <fullName evidence="1">Uncharacterized protein</fullName>
    </submittedName>
</protein>
<evidence type="ECO:0000313" key="1">
    <source>
        <dbReference type="EMBL" id="OTP65411.1"/>
    </source>
</evidence>
<name>A0A242M2W0_CABSO</name>
<dbReference type="EMBL" id="NBTZ01000181">
    <property type="protein sequence ID" value="OTP65411.1"/>
    <property type="molecule type" value="Genomic_DNA"/>
</dbReference>
<sequence length="108" mass="11899">MKTVHLHSGEIHASRQRAGTQLVAVHGAVRLTYRDPSLDWLMDLWPRVCVRLEEGNAHVISCNAWVEVDPVGDTAVVGLLEKPDGIGISIEKLRAWLKEKTCSSCAKA</sequence>
<dbReference type="AlphaFoldDB" id="A0A242M2W0"/>
<gene>
    <name evidence="1" type="ORF">PAMC26577_39940</name>
</gene>
<evidence type="ECO:0000313" key="2">
    <source>
        <dbReference type="Proteomes" id="UP000195221"/>
    </source>
</evidence>
<comment type="caution">
    <text evidence="1">The sequence shown here is derived from an EMBL/GenBank/DDBJ whole genome shotgun (WGS) entry which is preliminary data.</text>
</comment>
<dbReference type="Proteomes" id="UP000195221">
    <property type="component" value="Unassembled WGS sequence"/>
</dbReference>
<dbReference type="RefSeq" id="WP_075358381.1">
    <property type="nucleotide sequence ID" value="NZ_MSRG01000026.1"/>
</dbReference>
<proteinExistence type="predicted"/>
<accession>A0A242M2W0</accession>
<organism evidence="1 2">
    <name type="scientific">Caballeronia sordidicola</name>
    <name type="common">Burkholderia sordidicola</name>
    <dbReference type="NCBI Taxonomy" id="196367"/>
    <lineage>
        <taxon>Bacteria</taxon>
        <taxon>Pseudomonadati</taxon>
        <taxon>Pseudomonadota</taxon>
        <taxon>Betaproteobacteria</taxon>
        <taxon>Burkholderiales</taxon>
        <taxon>Burkholderiaceae</taxon>
        <taxon>Caballeronia</taxon>
    </lineage>
</organism>
<reference evidence="1 2" key="1">
    <citation type="submission" date="2017-03" db="EMBL/GenBank/DDBJ databases">
        <title>Genome analysis of strain PAMC 26577.</title>
        <authorList>
            <person name="Oh H.-M."/>
            <person name="Yang J.-A."/>
        </authorList>
    </citation>
    <scope>NUCLEOTIDE SEQUENCE [LARGE SCALE GENOMIC DNA]</scope>
    <source>
        <strain evidence="1 2">PAMC 26577</strain>
    </source>
</reference>